<dbReference type="GO" id="GO:0004482">
    <property type="term" value="F:mRNA 5'-cap (guanine-N7-)-methyltransferase activity"/>
    <property type="evidence" value="ECO:0007669"/>
    <property type="project" value="InterPro"/>
</dbReference>
<feature type="non-terminal residue" evidence="31">
    <location>
        <position position="2049"/>
    </location>
</feature>
<keyword evidence="14" id="KW-0378">Hydrolase</keyword>
<keyword evidence="11" id="KW-0949">S-adenosyl-L-methionine</keyword>
<evidence type="ECO:0000256" key="21">
    <source>
        <dbReference type="ARBA" id="ARBA00024499"/>
    </source>
</evidence>
<keyword evidence="15" id="KW-0067">ATP-binding</keyword>
<dbReference type="EC" id="2.7.7.88" evidence="5"/>
<evidence type="ECO:0000256" key="5">
    <source>
        <dbReference type="ARBA" id="ARBA00012582"/>
    </source>
</evidence>
<dbReference type="InterPro" id="IPR029063">
    <property type="entry name" value="SAM-dependent_MTases_sf"/>
</dbReference>
<comment type="catalytic activity">
    <reaction evidence="26">
        <text>a 5'-end (5'-triphosphoguanosine)-adenylyl-adenylyl-cytidylyl-adenosine in mRNA + S-adenosyl-L-methionine = a 5'-end (5'-triphosphoguanosine)-(2'-O-methyladenylyl)-adenylyl-cytidylyl-adenosine in mRNA + S-adenosyl-L-homocysteine + H(+)</text>
        <dbReference type="Rhea" id="RHEA:65380"/>
        <dbReference type="Rhea" id="RHEA-COMP:16797"/>
        <dbReference type="Rhea" id="RHEA-COMP:16801"/>
        <dbReference type="ChEBI" id="CHEBI:15378"/>
        <dbReference type="ChEBI" id="CHEBI:57856"/>
        <dbReference type="ChEBI" id="CHEBI:59789"/>
        <dbReference type="ChEBI" id="CHEBI:156482"/>
        <dbReference type="ChEBI" id="CHEBI:156484"/>
    </reaction>
</comment>
<dbReference type="PIRSF" id="PIRSF000830">
    <property type="entry name" value="RNA_pol_ParamyxoV"/>
    <property type="match status" value="1"/>
</dbReference>
<dbReference type="SMR" id="A0A974LM53"/>
<evidence type="ECO:0000256" key="6">
    <source>
        <dbReference type="ARBA" id="ARBA00018602"/>
    </source>
</evidence>
<organism evidence="31 32">
    <name type="scientific">Oberland virus</name>
    <dbReference type="NCBI Taxonomy" id="2675849"/>
    <lineage>
        <taxon>Viruses</taxon>
        <taxon>Riboviria</taxon>
        <taxon>Orthornavirae</taxon>
        <taxon>Negarnaviricota</taxon>
        <taxon>Haploviricotina</taxon>
        <taxon>Monjiviricetes</taxon>
        <taxon>Mononegavirales</taxon>
        <taxon>Filoviridae</taxon>
        <taxon>Oblavirus</taxon>
        <taxon>Oblavirus percae</taxon>
    </lineage>
</organism>
<dbReference type="Pfam" id="PF01728">
    <property type="entry name" value="FtsJ"/>
    <property type="match status" value="1"/>
</dbReference>
<evidence type="ECO:0000256" key="23">
    <source>
        <dbReference type="ARBA" id="ARBA00030285"/>
    </source>
</evidence>
<evidence type="ECO:0000256" key="16">
    <source>
        <dbReference type="ARBA" id="ARBA00022844"/>
    </source>
</evidence>
<comment type="catalytic activity">
    <reaction evidence="21">
        <text>a 5'-end (5'-triphosphoguanosine)-(2'-O-methyladenylyl)-adenylyl-cytidylyl-adenosine in mRNA + S-adenosyl-L-methionine = a 5'-end (N(7)-methyl 5'-triphosphoguanosine)-(2'-O-methyladenylyl)-adenylyl-cytidylyl-adenosine in mRNA + S-adenosyl-L-homocysteine</text>
        <dbReference type="Rhea" id="RHEA:65440"/>
        <dbReference type="Rhea" id="RHEA-COMP:16798"/>
        <dbReference type="Rhea" id="RHEA-COMP:16801"/>
        <dbReference type="ChEBI" id="CHEBI:57856"/>
        <dbReference type="ChEBI" id="CHEBI:59789"/>
        <dbReference type="ChEBI" id="CHEBI:156482"/>
        <dbReference type="ChEBI" id="CHEBI:156483"/>
    </reaction>
</comment>
<dbReference type="PROSITE" id="PS51590">
    <property type="entry name" value="SAM_MT_MNV_L"/>
    <property type="match status" value="1"/>
</dbReference>
<dbReference type="InterPro" id="IPR016269">
    <property type="entry name" value="RNA-dir_pol_paramyxovirus"/>
</dbReference>
<accession>A0A974LM53</accession>
<evidence type="ECO:0000256" key="4">
    <source>
        <dbReference type="ARBA" id="ARBA00012494"/>
    </source>
</evidence>
<protein>
    <recommendedName>
        <fullName evidence="6">RNA-directed RNA polymerase L</fullName>
        <ecNumber evidence="22">2.1.1.375</ecNumber>
        <ecNumber evidence="4">2.7.7.48</ecNumber>
        <ecNumber evidence="5">2.7.7.88</ecNumber>
    </recommendedName>
    <alternativeName>
        <fullName evidence="23">Large structural protein</fullName>
    </alternativeName>
    <alternativeName>
        <fullName evidence="25">Replicase</fullName>
    </alternativeName>
    <alternativeName>
        <fullName evidence="24">Transcriptase</fullName>
    </alternativeName>
</protein>
<comment type="catalytic activity">
    <reaction evidence="27">
        <text>a 5'-end (5'-triphosphoguanosine)-adenylyl-adenylyl-cytidylyl-adenosine in mRNA + 2 S-adenosyl-L-methionine = a 5'-end (N(7)-methyl 5'-triphosphoguanosine)-(2'-O-methyladenylyl)-adenylyl-cytidylyl-adenosine in mRNA + 2 S-adenosyl-L-homocysteine + H(+)</text>
        <dbReference type="Rhea" id="RHEA:65376"/>
        <dbReference type="Rhea" id="RHEA-COMP:16797"/>
        <dbReference type="Rhea" id="RHEA-COMP:16798"/>
        <dbReference type="ChEBI" id="CHEBI:15378"/>
        <dbReference type="ChEBI" id="CHEBI:57856"/>
        <dbReference type="ChEBI" id="CHEBI:59789"/>
        <dbReference type="ChEBI" id="CHEBI:156483"/>
        <dbReference type="ChEBI" id="CHEBI:156484"/>
        <dbReference type="EC" id="2.1.1.375"/>
    </reaction>
</comment>
<proteinExistence type="inferred from homology"/>
<evidence type="ECO:0000256" key="10">
    <source>
        <dbReference type="ARBA" id="ARBA00022679"/>
    </source>
</evidence>
<evidence type="ECO:0000256" key="17">
    <source>
        <dbReference type="ARBA" id="ARBA00022953"/>
    </source>
</evidence>
<evidence type="ECO:0000313" key="31">
    <source>
        <dbReference type="EMBL" id="QGM12362.2"/>
    </source>
</evidence>
<keyword evidence="19" id="KW-0511">Multifunctional enzyme</keyword>
<dbReference type="InterPro" id="IPR025786">
    <property type="entry name" value="Mononega_L_MeTrfase"/>
</dbReference>
<evidence type="ECO:0000256" key="26">
    <source>
        <dbReference type="ARBA" id="ARBA00047332"/>
    </source>
</evidence>
<evidence type="ECO:0000256" key="15">
    <source>
        <dbReference type="ARBA" id="ARBA00022840"/>
    </source>
</evidence>
<dbReference type="InterPro" id="IPR014023">
    <property type="entry name" value="Mononeg_RNA_pol_cat"/>
</dbReference>
<keyword evidence="17" id="KW-0693">Viral RNA replication</keyword>
<keyword evidence="13" id="KW-0547">Nucleotide-binding</keyword>
<keyword evidence="16" id="KW-0946">Virion</keyword>
<evidence type="ECO:0000256" key="2">
    <source>
        <dbReference type="ARBA" id="ARBA00004328"/>
    </source>
</evidence>
<keyword evidence="7" id="KW-0696">RNA-directed RNA polymerase</keyword>
<evidence type="ECO:0000256" key="7">
    <source>
        <dbReference type="ARBA" id="ARBA00022484"/>
    </source>
</evidence>
<dbReference type="GO" id="GO:0003968">
    <property type="term" value="F:RNA-directed RNA polymerase activity"/>
    <property type="evidence" value="ECO:0007669"/>
    <property type="project" value="UniProtKB-KW"/>
</dbReference>
<evidence type="ECO:0000256" key="19">
    <source>
        <dbReference type="ARBA" id="ARBA00023268"/>
    </source>
</evidence>
<dbReference type="Pfam" id="PF14318">
    <property type="entry name" value="Mononeg_mRNAcap"/>
    <property type="match status" value="1"/>
</dbReference>
<evidence type="ECO:0000313" key="32">
    <source>
        <dbReference type="Proteomes" id="UP000830451"/>
    </source>
</evidence>
<comment type="subcellular location">
    <subcellularLocation>
        <location evidence="2">Virion</location>
    </subcellularLocation>
</comment>
<evidence type="ECO:0000256" key="27">
    <source>
        <dbReference type="ARBA" id="ARBA00047370"/>
    </source>
</evidence>
<evidence type="ECO:0000256" key="11">
    <source>
        <dbReference type="ARBA" id="ARBA00022691"/>
    </source>
</evidence>
<dbReference type="PROSITE" id="PS50526">
    <property type="entry name" value="RDRP_SSRNA_NEG_NONSEG"/>
    <property type="match status" value="1"/>
</dbReference>
<dbReference type="GO" id="GO:0044423">
    <property type="term" value="C:virion component"/>
    <property type="evidence" value="ECO:0007669"/>
    <property type="project" value="UniProtKB-KW"/>
</dbReference>
<evidence type="ECO:0000256" key="24">
    <source>
        <dbReference type="ARBA" id="ARBA00030436"/>
    </source>
</evidence>
<comment type="function">
    <text evidence="1">RNA-directed RNA polymerase that catalyzes the replication of viral genomic RNA. The template is composed of the viral RNA tightly encapsidated by the nucleoprotein (N). The replicase mode is dependent on intracellular N protein concentration. In this mode, the polymerase replicates the whole viral genome without recognizing transcriptional signals, and the replicated genome is not caped or polyadenylated.</text>
</comment>
<dbReference type="SUPFAM" id="SSF53335">
    <property type="entry name" value="S-adenosyl-L-methionine-dependent methyltransferases"/>
    <property type="match status" value="1"/>
</dbReference>
<evidence type="ECO:0000256" key="9">
    <source>
        <dbReference type="ARBA" id="ARBA00022664"/>
    </source>
</evidence>
<name>A0A974LM53_9MONO</name>
<keyword evidence="10" id="KW-0808">Transferase</keyword>
<evidence type="ECO:0000256" key="8">
    <source>
        <dbReference type="ARBA" id="ARBA00022603"/>
    </source>
</evidence>
<evidence type="ECO:0000256" key="22">
    <source>
        <dbReference type="ARBA" id="ARBA00026099"/>
    </source>
</evidence>
<keyword evidence="32" id="KW-1185">Reference proteome</keyword>
<evidence type="ECO:0000256" key="13">
    <source>
        <dbReference type="ARBA" id="ARBA00022741"/>
    </source>
</evidence>
<feature type="domain" description="Mononegavirus-type SAM-dependent 2'-O-MTase" evidence="30">
    <location>
        <begin position="1755"/>
        <end position="1949"/>
    </location>
</feature>
<dbReference type="EC" id="2.1.1.375" evidence="22"/>
<evidence type="ECO:0000256" key="25">
    <source>
        <dbReference type="ARBA" id="ARBA00031012"/>
    </source>
</evidence>
<evidence type="ECO:0000256" key="28">
    <source>
        <dbReference type="ARBA" id="ARBA00048548"/>
    </source>
</evidence>
<dbReference type="RefSeq" id="YP_010800200.1">
    <property type="nucleotide sequence ID" value="NC_076735.1"/>
</dbReference>
<dbReference type="Proteomes" id="UP000830451">
    <property type="component" value="Segment"/>
</dbReference>
<evidence type="ECO:0000256" key="3">
    <source>
        <dbReference type="ARBA" id="ARBA00007934"/>
    </source>
</evidence>
<evidence type="ECO:0000256" key="12">
    <source>
        <dbReference type="ARBA" id="ARBA00022695"/>
    </source>
</evidence>
<dbReference type="GeneID" id="80538672"/>
<evidence type="ECO:0000259" key="30">
    <source>
        <dbReference type="PROSITE" id="PS51590"/>
    </source>
</evidence>
<keyword evidence="12" id="KW-0548">Nucleotidyltransferase</keyword>
<sequence length="2049" mass="230821">MMFHDGTGGGSQGGLGCLLDGLSGGTPRSHIIFPDPHLNSPIVPEFRDSILIHCGLHQHVQTLSPKVKGCSNSKRSERVSKELRRVLEVNRQVLGEPCDSFLPPQKTYGFVYQHQTDLDTPSLRRFRDSLNVSSKHMNRQLADLDPILSHLYRGAPESLKRVLEKTDRLKGSVYCQSHDEYLRRWSTIQALVDRLRLDKKEKSRSCPVEATVLNTPDLQFFLLEECVMVISPKSSWWTLYCYEEVLMLADVLISRANAILYLHLGGLECPTSRLPDTQKVVELYTFIDGLFEQWGQVVFSLVKMIEPLCVGLLLLHSPAVDYRAHFYIEQYSSLLDTLMEKGVPGLQAKEMGRRFIQLLVQAGPTPNHLSELHGLFRHWGHNTILIPDACASLMKHACHQKVLKLDNITRIHCTWVYLFFKHHYTKHSNTWPPCDIKPYLSPNLYRHRMQSTFPTGKEQLSYIYEWSFVEPGILYSIDCIEDPAIFIKDKSISPNRSHWDSVFSPDMLGYSPPFNTESRRLADRFINDPDFSPYRVIEYIESGEVYQNEEFCINLSMKERELSTGRAFGKLPYLEREAQALGEYLLSEGPAKAFESNTKSLDEIKLMKELAEQSSLHSDEGDITVTRGTPLSATMVTDYMKFCANFRHETCLLIERFCAKTYGLRDFFSWHHRRISDGFIYVADYHHPPSEVTQHNRSAPPPSDCLWYNHLGGIEGYKQTVWTMFCCALTHLVSLELDIPYTAMIQGDNQIISAVVRAKEGELLEDLRIRAVGTVQTFGNRMSQIALGAGLTLKPEETFIHTACMVYSKRILHHGVDLTQATKIVCRAMPNSSAVFDDPDLQLSSISSCGSRSVARGVPIITPYLVAEHQSALAYRLSEHFHIGVPKGLARELQTTVSSEEELYLILNVGTALGGPSANSLLRYLVRHEPDPVTTGFYWLMLKAEANPIFFLVASGVMNKVTPSRDLLSLVKDSRAISLPVCRTVSSAVKAAVQEGLTTGAVNPMLRGLFHEHTDEEDLAYGIFLLSTTPCIPLVSSELYHSSTPGVREKLIGYVDSTKTSLASSLTRGFGGSMHETLQGILLLRYRYQRELASTLPQAANPMLRNCTLAIADHLRVTSWRHTLDTIGAGPLEGMSEPCVFEQTTLTEVRSENCTLCECGRQEHLLFRVAERDGQEPICFKRGLLPPYVGSETSEKLAPPLLKLRSMSAPLKSAVRICSILKWVCEPDPTCDEALRWLSSQRVNAEPEDLELLTPVSTRSNVLHRLKDSFGKHNFATNRPLNVSSQVHISTNKMGKYSGSGGGTDCNLIFQNAKHAGLSLIDLAWGDSAAIPIVNFHLHANGCCVRETPAVFIKTFNTKPPPIERIEGNPMVYDDSPLGDGGAEDMMSAEVIRRKKKGSPNSHEGITETCTWALSQHYYSRFKMWEEKSKGADRQMMITEEAGMNVTECIHLGCGRVFKLFCLQLLMDKVQHFILPLLIDGGGASEIMRSYWTVLPQDTLRNFDVLLTMGPIRSEVVDYCKQKGYQFRRDWSTRADFSELMRFYLMYTCEDILNPDDPFLSSMTHVHVFRKEKMFDWSANSLLQMICLSDIRRYAPEVAPEDWLSLIIALQRGPSHMGQFGRSSLLAVIDEMSRGESKRCLTMKVGSLLSARVQLLNVSKWECDPAAWAREGVRDLKDRFKEEKNDQETPIQKITMRINAGDLAHPQHALCKHGPGGSIVLNCSTINNLISISETSVLPTPKHTSQSLREVFVGRTTGIATSAHYKLLEMLKYVNIPAGSNVLCLAEGSGGFAKTLLQTGKVHKLYFNTLVQWGKATPHYTGESIGSELRDSSTGGLPDSVRMLTREINDLRDQRILDVFSGCKTRFEVITCDAEYYIKNPSKDANLPKIVALVAAEHLTKEGCLIWKAFCDDNPTMRFCEWFLTSLFEEVRVVKPIFSSPDSSEVYWVCQKKKTCVSDLNALVKSTLDEPRYLCRDTLSSSFTNDLRVIRTESAKRLHRVIGDYTLRTELHRSLCYLGWEENFNQSRCALGLTNPFDGVDNDMDAMLD</sequence>
<dbReference type="Gene3D" id="3.40.50.150">
    <property type="entry name" value="Vaccinia Virus protein VP39"/>
    <property type="match status" value="1"/>
</dbReference>
<keyword evidence="9" id="KW-0507">mRNA processing</keyword>
<dbReference type="GO" id="GO:0005524">
    <property type="term" value="F:ATP binding"/>
    <property type="evidence" value="ECO:0007669"/>
    <property type="project" value="UniProtKB-KW"/>
</dbReference>
<dbReference type="Pfam" id="PF00946">
    <property type="entry name" value="Mononeg_RNA_pol"/>
    <property type="match status" value="1"/>
</dbReference>
<reference evidence="31" key="1">
    <citation type="submission" date="2019-09" db="EMBL/GenBank/DDBJ databases">
        <authorList>
            <person name="Hierweger M.M."/>
            <person name="Koch M.C."/>
            <person name="Rupp M."/>
            <person name="Schmidt-Posthaus H."/>
            <person name="Seuberlich T."/>
        </authorList>
    </citation>
    <scope>NUCLEOTIDE SEQUENCE</scope>
    <source>
        <strain evidence="31">OBLV CH17</strain>
    </source>
</reference>
<keyword evidence="18" id="KW-0506">mRNA capping</keyword>
<keyword evidence="8" id="KW-0489">Methyltransferase</keyword>
<dbReference type="EMBL" id="MN510773">
    <property type="protein sequence ID" value="QGM12362.2"/>
    <property type="molecule type" value="Viral_cRNA"/>
</dbReference>
<evidence type="ECO:0000256" key="20">
    <source>
        <dbReference type="ARBA" id="ARBA00024494"/>
    </source>
</evidence>
<dbReference type="InterPro" id="IPR026890">
    <property type="entry name" value="Mononeg_mRNAcap"/>
</dbReference>
<dbReference type="InterPro" id="IPR002877">
    <property type="entry name" value="RNA_MeTrfase_FtsJ_dom"/>
</dbReference>
<comment type="catalytic activity">
    <reaction evidence="20">
        <text>a 5'-end triphospho-adenylyl-adenylyl-cytidylyl-adenosine in mRNA + GDP + H(+) = a 5'-end (5'-triphosphoguanosine)-adenylyl-adenylyl-cytidylyl-adenosine in mRNA + diphosphate</text>
        <dbReference type="Rhea" id="RHEA:65436"/>
        <dbReference type="Rhea" id="RHEA-COMP:16797"/>
        <dbReference type="Rhea" id="RHEA-COMP:16799"/>
        <dbReference type="ChEBI" id="CHEBI:15378"/>
        <dbReference type="ChEBI" id="CHEBI:33019"/>
        <dbReference type="ChEBI" id="CHEBI:58189"/>
        <dbReference type="ChEBI" id="CHEBI:156484"/>
        <dbReference type="ChEBI" id="CHEBI:156503"/>
        <dbReference type="EC" id="2.7.7.88"/>
    </reaction>
</comment>
<dbReference type="KEGG" id="vg:80538672"/>
<comment type="catalytic activity">
    <reaction evidence="28">
        <text>GTP + H2O = GDP + phosphate + H(+)</text>
        <dbReference type="Rhea" id="RHEA:19669"/>
        <dbReference type="ChEBI" id="CHEBI:15377"/>
        <dbReference type="ChEBI" id="CHEBI:15378"/>
        <dbReference type="ChEBI" id="CHEBI:37565"/>
        <dbReference type="ChEBI" id="CHEBI:43474"/>
        <dbReference type="ChEBI" id="CHEBI:58189"/>
    </reaction>
</comment>
<evidence type="ECO:0000256" key="14">
    <source>
        <dbReference type="ARBA" id="ARBA00022801"/>
    </source>
</evidence>
<evidence type="ECO:0000259" key="29">
    <source>
        <dbReference type="PROSITE" id="PS50526"/>
    </source>
</evidence>
<evidence type="ECO:0000256" key="18">
    <source>
        <dbReference type="ARBA" id="ARBA00023042"/>
    </source>
</evidence>
<comment type="similarity">
    <text evidence="3">Belongs to the paramyxovirus L protein family.</text>
</comment>
<evidence type="ECO:0000256" key="1">
    <source>
        <dbReference type="ARBA" id="ARBA00003132"/>
    </source>
</evidence>
<feature type="domain" description="RdRp catalytic" evidence="29">
    <location>
        <begin position="631"/>
        <end position="815"/>
    </location>
</feature>
<dbReference type="GO" id="GO:0016787">
    <property type="term" value="F:hydrolase activity"/>
    <property type="evidence" value="ECO:0007669"/>
    <property type="project" value="UniProtKB-KW"/>
</dbReference>
<dbReference type="EC" id="2.7.7.48" evidence="4"/>